<dbReference type="Proteomes" id="UP000184501">
    <property type="component" value="Unassembled WGS sequence"/>
</dbReference>
<dbReference type="STRING" id="2017.SAMN05444320_101189"/>
<gene>
    <name evidence="2" type="ORF">SAMN05444320_101189</name>
</gene>
<evidence type="ECO:0000256" key="1">
    <source>
        <dbReference type="SAM" id="MobiDB-lite"/>
    </source>
</evidence>
<evidence type="ECO:0000313" key="2">
    <source>
        <dbReference type="EMBL" id="SHE47661.1"/>
    </source>
</evidence>
<feature type="region of interest" description="Disordered" evidence="1">
    <location>
        <begin position="55"/>
        <end position="109"/>
    </location>
</feature>
<organism evidence="2 3">
    <name type="scientific">Streptoalloteichus hindustanus</name>
    <dbReference type="NCBI Taxonomy" id="2017"/>
    <lineage>
        <taxon>Bacteria</taxon>
        <taxon>Bacillati</taxon>
        <taxon>Actinomycetota</taxon>
        <taxon>Actinomycetes</taxon>
        <taxon>Pseudonocardiales</taxon>
        <taxon>Pseudonocardiaceae</taxon>
        <taxon>Streptoalloteichus</taxon>
    </lineage>
</organism>
<dbReference type="RefSeq" id="WP_073479409.1">
    <property type="nucleotide sequence ID" value="NZ_FQVN01000001.1"/>
</dbReference>
<dbReference type="AlphaFoldDB" id="A0A1M4TT63"/>
<proteinExistence type="predicted"/>
<keyword evidence="3" id="KW-1185">Reference proteome</keyword>
<evidence type="ECO:0000313" key="3">
    <source>
        <dbReference type="Proteomes" id="UP000184501"/>
    </source>
</evidence>
<accession>A0A1M4TT63</accession>
<protein>
    <submittedName>
        <fullName evidence="2">Uncharacterized protein</fullName>
    </submittedName>
</protein>
<feature type="compositionally biased region" description="Low complexity" evidence="1">
    <location>
        <begin position="69"/>
        <end position="98"/>
    </location>
</feature>
<dbReference type="PROSITE" id="PS51257">
    <property type="entry name" value="PROKAR_LIPOPROTEIN"/>
    <property type="match status" value="1"/>
</dbReference>
<name>A0A1M4TT63_STRHI</name>
<reference evidence="2 3" key="1">
    <citation type="submission" date="2016-11" db="EMBL/GenBank/DDBJ databases">
        <authorList>
            <person name="Jaros S."/>
            <person name="Januszkiewicz K."/>
            <person name="Wedrychowicz H."/>
        </authorList>
    </citation>
    <scope>NUCLEOTIDE SEQUENCE [LARGE SCALE GENOMIC DNA]</scope>
    <source>
        <strain evidence="2 3">DSM 44523</strain>
    </source>
</reference>
<sequence>MRVRVRYVAAWLTVTACAVALSWLGVRSVFGVTLPQRFDLHAGLAAPTHTVVLATPEAPTSSPPPSPTPTATATPAAHTTTAAPTTSSARRTTTERTTPAPPPLPHEGTWVWEGGRPVYLRSFRLHGGDAGVRFGEGGVDAVSATPGKGYSAQVERQRPDLVVITFRSAGGTSRLEATWTGGPYWRVTETAG</sequence>
<dbReference type="OrthoDB" id="3687860at2"/>
<dbReference type="EMBL" id="FQVN01000001">
    <property type="protein sequence ID" value="SHE47661.1"/>
    <property type="molecule type" value="Genomic_DNA"/>
</dbReference>